<dbReference type="PANTHER" id="PTHR31901">
    <property type="entry name" value="GH3 DOMAIN-CONTAINING PROTEIN"/>
    <property type="match status" value="1"/>
</dbReference>
<dbReference type="EMBL" id="CP036279">
    <property type="protein sequence ID" value="QDU59667.1"/>
    <property type="molecule type" value="Genomic_DNA"/>
</dbReference>
<protein>
    <submittedName>
        <fullName evidence="3">GH3 auxin-responsive promoter</fullName>
    </submittedName>
</protein>
<dbReference type="KEGG" id="knv:Pan216_04980"/>
<dbReference type="OrthoDB" id="614636at2"/>
<dbReference type="InterPro" id="IPR004993">
    <property type="entry name" value="GH3"/>
</dbReference>
<sequence>MNSMVGFLRALAGKVIVPQIERKLRRFESQLETARRVQGELWRRKIERCADSQFGRDHHFRGIKTLEDFRRNIPIAQYDYYQPYIQQVTEGNVGAMFPSNEKLLMYTLSSGTTDAPKLIPITKPWMAEYRAGWQIWGVKAFLDHHPLFYSKLTGIAGNWDMRRTPTNIPCGMASGLSARMQSPLLRMMYCVPPEIYGIDDVEAKYYACLRLSIPEKVGLFLTATPATVVNFAQLGDRHRETIIRDVHDGTLSDAFTWTDAIRSMMRSRIKGPNPERARELEAIVERTGHLHPKDYWDLSLVACWLGGTVGTYARRIGEYYGETPCRDIGLLCSEGRFTIPLEDGTPSGALEIASHYYEFVPEEEIDSSDPTVLEGHELEVGKDYYILLTTSCGLYRYDIHDLMRCTGFIGETPLLEFLNKGQRFSDMEGEKLSEFHLVRAVADSANQLGMSLTGFTAVPVRPPTESEQTPPYYALLVEQQDIANSEQASTFLTSVDRWLCDHNVMYQGKRADRYLGPPRLVVIPQGSWREYDQAEIKRRGVGEDHYKHPCLLLDSSILDRFPIIEEIVPTDTASVG</sequence>
<gene>
    <name evidence="3" type="ORF">Pan216_04980</name>
</gene>
<feature type="domain" description="GH3 middle" evidence="1">
    <location>
        <begin position="352"/>
        <end position="420"/>
    </location>
</feature>
<evidence type="ECO:0000259" key="1">
    <source>
        <dbReference type="Pfam" id="PF23571"/>
    </source>
</evidence>
<keyword evidence="4" id="KW-1185">Reference proteome</keyword>
<dbReference type="Pfam" id="PF23571">
    <property type="entry name" value="GH3_M"/>
    <property type="match status" value="1"/>
</dbReference>
<proteinExistence type="predicted"/>
<reference evidence="3 4" key="1">
    <citation type="submission" date="2019-02" db="EMBL/GenBank/DDBJ databases">
        <title>Deep-cultivation of Planctomycetes and their phenomic and genomic characterization uncovers novel biology.</title>
        <authorList>
            <person name="Wiegand S."/>
            <person name="Jogler M."/>
            <person name="Boedeker C."/>
            <person name="Pinto D."/>
            <person name="Vollmers J."/>
            <person name="Rivas-Marin E."/>
            <person name="Kohn T."/>
            <person name="Peeters S.H."/>
            <person name="Heuer A."/>
            <person name="Rast P."/>
            <person name="Oberbeckmann S."/>
            <person name="Bunk B."/>
            <person name="Jeske O."/>
            <person name="Meyerdierks A."/>
            <person name="Storesund J.E."/>
            <person name="Kallscheuer N."/>
            <person name="Luecker S."/>
            <person name="Lage O.M."/>
            <person name="Pohl T."/>
            <person name="Merkel B.J."/>
            <person name="Hornburger P."/>
            <person name="Mueller R.-W."/>
            <person name="Bruemmer F."/>
            <person name="Labrenz M."/>
            <person name="Spormann A.M."/>
            <person name="Op den Camp H."/>
            <person name="Overmann J."/>
            <person name="Amann R."/>
            <person name="Jetten M.S.M."/>
            <person name="Mascher T."/>
            <person name="Medema M.H."/>
            <person name="Devos D.P."/>
            <person name="Kaster A.-K."/>
            <person name="Ovreas L."/>
            <person name="Rohde M."/>
            <person name="Galperin M.Y."/>
            <person name="Jogler C."/>
        </authorList>
    </citation>
    <scope>NUCLEOTIDE SEQUENCE [LARGE SCALE GENOMIC DNA]</scope>
    <source>
        <strain evidence="3 4">Pan216</strain>
    </source>
</reference>
<dbReference type="Proteomes" id="UP000317093">
    <property type="component" value="Chromosome"/>
</dbReference>
<dbReference type="InterPro" id="IPR055377">
    <property type="entry name" value="GH3_M"/>
</dbReference>
<dbReference type="AlphaFoldDB" id="A0A518AY63"/>
<evidence type="ECO:0000259" key="2">
    <source>
        <dbReference type="Pfam" id="PF23572"/>
    </source>
</evidence>
<dbReference type="PANTHER" id="PTHR31901:SF9">
    <property type="entry name" value="GH3 DOMAIN-CONTAINING PROTEIN"/>
    <property type="match status" value="1"/>
</dbReference>
<dbReference type="RefSeq" id="WP_145254305.1">
    <property type="nucleotide sequence ID" value="NZ_CP036279.1"/>
</dbReference>
<dbReference type="InterPro" id="IPR055378">
    <property type="entry name" value="GH3_C"/>
</dbReference>
<evidence type="ECO:0000313" key="4">
    <source>
        <dbReference type="Proteomes" id="UP000317093"/>
    </source>
</evidence>
<feature type="domain" description="GH3 C-terminal" evidence="2">
    <location>
        <begin position="436"/>
        <end position="554"/>
    </location>
</feature>
<dbReference type="Pfam" id="PF23572">
    <property type="entry name" value="GH3_C"/>
    <property type="match status" value="1"/>
</dbReference>
<organism evidence="3 4">
    <name type="scientific">Kolteria novifilia</name>
    <dbReference type="NCBI Taxonomy" id="2527975"/>
    <lineage>
        <taxon>Bacteria</taxon>
        <taxon>Pseudomonadati</taxon>
        <taxon>Planctomycetota</taxon>
        <taxon>Planctomycetia</taxon>
        <taxon>Kolteriales</taxon>
        <taxon>Kolteriaceae</taxon>
        <taxon>Kolteria</taxon>
    </lineage>
</organism>
<dbReference type="GO" id="GO:0016881">
    <property type="term" value="F:acid-amino acid ligase activity"/>
    <property type="evidence" value="ECO:0007669"/>
    <property type="project" value="TreeGrafter"/>
</dbReference>
<accession>A0A518AY63</accession>
<dbReference type="GO" id="GO:0005737">
    <property type="term" value="C:cytoplasm"/>
    <property type="evidence" value="ECO:0007669"/>
    <property type="project" value="TreeGrafter"/>
</dbReference>
<dbReference type="Pfam" id="PF03321">
    <property type="entry name" value="GH3"/>
    <property type="match status" value="1"/>
</dbReference>
<evidence type="ECO:0000313" key="3">
    <source>
        <dbReference type="EMBL" id="QDU59667.1"/>
    </source>
</evidence>
<name>A0A518AY63_9BACT</name>